<reference evidence="2" key="1">
    <citation type="submission" date="2021-03" db="EMBL/GenBank/DDBJ databases">
        <title>Draft genome sequence of rust myrtle Austropuccinia psidii MF-1, a brazilian biotype.</title>
        <authorList>
            <person name="Quecine M.C."/>
            <person name="Pachon D.M.R."/>
            <person name="Bonatelli M.L."/>
            <person name="Correr F.H."/>
            <person name="Franceschini L.M."/>
            <person name="Leite T.F."/>
            <person name="Margarido G.R.A."/>
            <person name="Almeida C.A."/>
            <person name="Ferrarezi J.A."/>
            <person name="Labate C.A."/>
        </authorList>
    </citation>
    <scope>NUCLEOTIDE SEQUENCE</scope>
    <source>
        <strain evidence="2">MF-1</strain>
    </source>
</reference>
<dbReference type="EMBL" id="AVOT02041953">
    <property type="protein sequence ID" value="MBW0537339.1"/>
    <property type="molecule type" value="Genomic_DNA"/>
</dbReference>
<evidence type="ECO:0000313" key="3">
    <source>
        <dbReference type="Proteomes" id="UP000765509"/>
    </source>
</evidence>
<feature type="region of interest" description="Disordered" evidence="1">
    <location>
        <begin position="72"/>
        <end position="92"/>
    </location>
</feature>
<dbReference type="Proteomes" id="UP000765509">
    <property type="component" value="Unassembled WGS sequence"/>
</dbReference>
<feature type="compositionally biased region" description="Basic and acidic residues" evidence="1">
    <location>
        <begin position="125"/>
        <end position="139"/>
    </location>
</feature>
<proteinExistence type="predicted"/>
<evidence type="ECO:0000313" key="2">
    <source>
        <dbReference type="EMBL" id="MBW0537339.1"/>
    </source>
</evidence>
<accession>A0A9Q3IFZ3</accession>
<evidence type="ECO:0000256" key="1">
    <source>
        <dbReference type="SAM" id="MobiDB-lite"/>
    </source>
</evidence>
<sequence length="316" mass="36143">MYWFIKQKDRLTALHPDISETMINKGTLREYGGDLEHAIGRRCIETCSTENYINATEDIRTRTKIGRNWYKRPMDNETSEKPILKHNKPDDKAPLKYHKCGSTSDLANTFLKKTRVNEIEIDQVEDAKEKNNVSLHDSDSEPSEEEEGPDELSIENINVSFEFTEVHTQLPQYSDECMDLIHVQYAKIQKTKSFRGKVFTAGASCITNIVINIKEAKLHLYSGAFCTFVGEYYLYRTCTSLKESLMPIAGIKLSSASQDMHTLGIFEAAMIFPHPAGSIRLKVEFVVMNNCTSQHFILGNDYINIYGIDINHHEDR</sequence>
<gene>
    <name evidence="2" type="ORF">O181_077054</name>
</gene>
<feature type="region of interest" description="Disordered" evidence="1">
    <location>
        <begin position="123"/>
        <end position="151"/>
    </location>
</feature>
<dbReference type="OrthoDB" id="3250101at2759"/>
<organism evidence="2 3">
    <name type="scientific">Austropuccinia psidii MF-1</name>
    <dbReference type="NCBI Taxonomy" id="1389203"/>
    <lineage>
        <taxon>Eukaryota</taxon>
        <taxon>Fungi</taxon>
        <taxon>Dikarya</taxon>
        <taxon>Basidiomycota</taxon>
        <taxon>Pucciniomycotina</taxon>
        <taxon>Pucciniomycetes</taxon>
        <taxon>Pucciniales</taxon>
        <taxon>Sphaerophragmiaceae</taxon>
        <taxon>Austropuccinia</taxon>
    </lineage>
</organism>
<feature type="compositionally biased region" description="Acidic residues" evidence="1">
    <location>
        <begin position="140"/>
        <end position="151"/>
    </location>
</feature>
<comment type="caution">
    <text evidence="2">The sequence shown here is derived from an EMBL/GenBank/DDBJ whole genome shotgun (WGS) entry which is preliminary data.</text>
</comment>
<keyword evidence="3" id="KW-1185">Reference proteome</keyword>
<dbReference type="AlphaFoldDB" id="A0A9Q3IFZ3"/>
<protein>
    <submittedName>
        <fullName evidence="2">Uncharacterized protein</fullName>
    </submittedName>
</protein>
<name>A0A9Q3IFZ3_9BASI</name>